<reference evidence="1 2" key="1">
    <citation type="submission" date="2020-08" db="EMBL/GenBank/DDBJ databases">
        <title>Genome sequencing of Purple Non-Sulfur Bacteria from various extreme environments.</title>
        <authorList>
            <person name="Mayer M."/>
        </authorList>
    </citation>
    <scope>NUCLEOTIDE SEQUENCE [LARGE SCALE GENOMIC DNA]</scope>
    <source>
        <strain evidence="1 2">2761</strain>
    </source>
</reference>
<gene>
    <name evidence="1" type="ORF">GGD90_002742</name>
</gene>
<accession>A0A840GBU3</accession>
<organism evidence="1 2">
    <name type="scientific">Rhodocyclus tenuis</name>
    <name type="common">Rhodospirillum tenue</name>
    <dbReference type="NCBI Taxonomy" id="1066"/>
    <lineage>
        <taxon>Bacteria</taxon>
        <taxon>Pseudomonadati</taxon>
        <taxon>Pseudomonadota</taxon>
        <taxon>Betaproteobacteria</taxon>
        <taxon>Rhodocyclales</taxon>
        <taxon>Rhodocyclaceae</taxon>
        <taxon>Rhodocyclus</taxon>
    </lineage>
</organism>
<dbReference type="AlphaFoldDB" id="A0A840GBU3"/>
<evidence type="ECO:0000313" key="1">
    <source>
        <dbReference type="EMBL" id="MBB4248350.1"/>
    </source>
</evidence>
<dbReference type="Proteomes" id="UP000587070">
    <property type="component" value="Unassembled WGS sequence"/>
</dbReference>
<dbReference type="EMBL" id="JACIGE010000010">
    <property type="protein sequence ID" value="MBB4248350.1"/>
    <property type="molecule type" value="Genomic_DNA"/>
</dbReference>
<comment type="caution">
    <text evidence="1">The sequence shown here is derived from an EMBL/GenBank/DDBJ whole genome shotgun (WGS) entry which is preliminary data.</text>
</comment>
<protein>
    <submittedName>
        <fullName evidence="1">Uncharacterized protein</fullName>
    </submittedName>
</protein>
<sequence>MNALVSAQWRAAIVAIARLRLALRYARALGYTPRRAWASARRES</sequence>
<proteinExistence type="predicted"/>
<name>A0A840GBU3_RHOTE</name>
<keyword evidence="2" id="KW-1185">Reference proteome</keyword>
<evidence type="ECO:0000313" key="2">
    <source>
        <dbReference type="Proteomes" id="UP000587070"/>
    </source>
</evidence>